<reference evidence="2" key="1">
    <citation type="journal article" date="2015" name="Nat. Genet.">
        <title>The genome and transcriptome of the zoonotic hookworm Ancylostoma ceylanicum identify infection-specific gene families.</title>
        <authorList>
            <person name="Schwarz E.M."/>
            <person name="Hu Y."/>
            <person name="Antoshechkin I."/>
            <person name="Miller M.M."/>
            <person name="Sternberg P.W."/>
            <person name="Aroian R.V."/>
        </authorList>
    </citation>
    <scope>NUCLEOTIDE SEQUENCE</scope>
    <source>
        <strain evidence="2">HY135</strain>
    </source>
</reference>
<gene>
    <name evidence="1" type="primary">Acey_s0006.g2963</name>
    <name evidence="1" type="ORF">Y032_0006g2963</name>
</gene>
<keyword evidence="2" id="KW-1185">Reference proteome</keyword>
<accession>A0A016VQU3</accession>
<sequence length="69" mass="7885">MTRSKEGTTVKITASDRKLRIDSFTRLPDSSLRGQGLDQAVSISKLHYSTSYLNFILFICILHLPNENW</sequence>
<dbReference type="Proteomes" id="UP000024635">
    <property type="component" value="Unassembled WGS sequence"/>
</dbReference>
<evidence type="ECO:0000313" key="2">
    <source>
        <dbReference type="Proteomes" id="UP000024635"/>
    </source>
</evidence>
<name>A0A016VQU3_9BILA</name>
<proteinExistence type="predicted"/>
<dbReference type="AlphaFoldDB" id="A0A016VQU3"/>
<comment type="caution">
    <text evidence="1">The sequence shown here is derived from an EMBL/GenBank/DDBJ whole genome shotgun (WGS) entry which is preliminary data.</text>
</comment>
<organism evidence="1 2">
    <name type="scientific">Ancylostoma ceylanicum</name>
    <dbReference type="NCBI Taxonomy" id="53326"/>
    <lineage>
        <taxon>Eukaryota</taxon>
        <taxon>Metazoa</taxon>
        <taxon>Ecdysozoa</taxon>
        <taxon>Nematoda</taxon>
        <taxon>Chromadorea</taxon>
        <taxon>Rhabditida</taxon>
        <taxon>Rhabditina</taxon>
        <taxon>Rhabditomorpha</taxon>
        <taxon>Strongyloidea</taxon>
        <taxon>Ancylostomatidae</taxon>
        <taxon>Ancylostomatinae</taxon>
        <taxon>Ancylostoma</taxon>
    </lineage>
</organism>
<protein>
    <submittedName>
        <fullName evidence="1">Uncharacterized protein</fullName>
    </submittedName>
</protein>
<evidence type="ECO:0000313" key="1">
    <source>
        <dbReference type="EMBL" id="EYC29412.1"/>
    </source>
</evidence>
<dbReference type="EMBL" id="JARK01001342">
    <property type="protein sequence ID" value="EYC29412.1"/>
    <property type="molecule type" value="Genomic_DNA"/>
</dbReference>